<evidence type="ECO:0000256" key="1">
    <source>
        <dbReference type="SAM" id="MobiDB-lite"/>
    </source>
</evidence>
<dbReference type="AlphaFoldDB" id="G0N6W2"/>
<dbReference type="FunCoup" id="G0N6W2">
    <property type="interactions" value="371"/>
</dbReference>
<protein>
    <submittedName>
        <fullName evidence="2">Uncharacterized protein</fullName>
    </submittedName>
</protein>
<feature type="compositionally biased region" description="Acidic residues" evidence="1">
    <location>
        <begin position="93"/>
        <end position="107"/>
    </location>
</feature>
<name>G0N6W2_CAEBE</name>
<feature type="region of interest" description="Disordered" evidence="1">
    <location>
        <begin position="388"/>
        <end position="451"/>
    </location>
</feature>
<feature type="compositionally biased region" description="Basic and acidic residues" evidence="1">
    <location>
        <begin position="120"/>
        <end position="129"/>
    </location>
</feature>
<sequence>MGTKKVKESSTSSRRKTTPPIMISVKSTEDSTGPIAFVKEVVVETEPTQRPSRRSPSRSPKRSRRPSHRSTSRSPKRSRSPSPLRSTDHSGEEDNEDEQEYEDEPENPADTTDTLVIKPNDLHSTKATDDGSNTLTGSDKSAAEFRRNLLSEIRKVVEDKEVSFRKLTDIYTPELAKQLTDILSSVQTSMISREKADNSLALVLETVADTSASCYKDSSRLIKMLSDVIGEVRSTEHLFHKAVKQNDDLAIKVNTIQNTLNTIQASLAAHPSLEQGHHQLSPRAHAPVKPPYQAICALCQGDHWIYSCETYRTSQERKDRAKAINVCLQCGRRYKPDPSGKHTTCKRVDYPCSHCSQSSDRDYDETLHHPAFCSLKSKERMDILEQEQQINEQSRKRAIEEEPPLEQELTKKTPLQPPVFREHPSNTSSRGKRPRGSRGSRGGYKGQRPHP</sequence>
<reference evidence="3" key="1">
    <citation type="submission" date="2011-07" db="EMBL/GenBank/DDBJ databases">
        <authorList>
            <consortium name="Caenorhabditis brenneri Sequencing and Analysis Consortium"/>
            <person name="Wilson R.K."/>
        </authorList>
    </citation>
    <scope>NUCLEOTIDE SEQUENCE [LARGE SCALE GENOMIC DNA]</scope>
    <source>
        <strain evidence="3">PB2801</strain>
    </source>
</reference>
<feature type="region of interest" description="Disordered" evidence="1">
    <location>
        <begin position="1"/>
        <end position="139"/>
    </location>
</feature>
<accession>G0N6W2</accession>
<organism evidence="3">
    <name type="scientific">Caenorhabditis brenneri</name>
    <name type="common">Nematode worm</name>
    <dbReference type="NCBI Taxonomy" id="135651"/>
    <lineage>
        <taxon>Eukaryota</taxon>
        <taxon>Metazoa</taxon>
        <taxon>Ecdysozoa</taxon>
        <taxon>Nematoda</taxon>
        <taxon>Chromadorea</taxon>
        <taxon>Rhabditida</taxon>
        <taxon>Rhabditina</taxon>
        <taxon>Rhabditomorpha</taxon>
        <taxon>Rhabditoidea</taxon>
        <taxon>Rhabditidae</taxon>
        <taxon>Peloderinae</taxon>
        <taxon>Caenorhabditis</taxon>
    </lineage>
</organism>
<evidence type="ECO:0000313" key="3">
    <source>
        <dbReference type="Proteomes" id="UP000008068"/>
    </source>
</evidence>
<dbReference type="OrthoDB" id="5911186at2759"/>
<keyword evidence="3" id="KW-1185">Reference proteome</keyword>
<dbReference type="HOGENOM" id="CLU_585579_0_0_1"/>
<proteinExistence type="predicted"/>
<feature type="compositionally biased region" description="Polar residues" evidence="1">
    <location>
        <begin position="130"/>
        <end position="139"/>
    </location>
</feature>
<dbReference type="STRING" id="135651.G0N6W2"/>
<evidence type="ECO:0000313" key="2">
    <source>
        <dbReference type="EMBL" id="EGT53990.1"/>
    </source>
</evidence>
<feature type="compositionally biased region" description="Basic residues" evidence="1">
    <location>
        <begin position="51"/>
        <end position="79"/>
    </location>
</feature>
<dbReference type="EMBL" id="GL379845">
    <property type="protein sequence ID" value="EGT53990.1"/>
    <property type="molecule type" value="Genomic_DNA"/>
</dbReference>
<dbReference type="OMA" id="WIYSCET"/>
<dbReference type="InParanoid" id="G0N6W2"/>
<gene>
    <name evidence="2" type="ORF">CAEBREN_17538</name>
</gene>
<dbReference type="Proteomes" id="UP000008068">
    <property type="component" value="Unassembled WGS sequence"/>
</dbReference>